<proteinExistence type="predicted"/>
<evidence type="ECO:0000256" key="2">
    <source>
        <dbReference type="ARBA" id="ARBA00023306"/>
    </source>
</evidence>
<dbReference type="PANTHER" id="PTHR33142:SF110">
    <property type="entry name" value="CYCLIN-DEPENDENT PROTEIN KINASE INHIBITOR SMR4"/>
    <property type="match status" value="1"/>
</dbReference>
<evidence type="ECO:0000256" key="3">
    <source>
        <dbReference type="SAM" id="MobiDB-lite"/>
    </source>
</evidence>
<dbReference type="EMBL" id="JAWXYG010000006">
    <property type="protein sequence ID" value="KAK4270341.1"/>
    <property type="molecule type" value="Genomic_DNA"/>
</dbReference>
<dbReference type="InterPro" id="IPR040389">
    <property type="entry name" value="SMR"/>
</dbReference>
<evidence type="ECO:0000256" key="1">
    <source>
        <dbReference type="ARBA" id="ARBA00023013"/>
    </source>
</evidence>
<evidence type="ECO:0000313" key="5">
    <source>
        <dbReference type="Proteomes" id="UP001293593"/>
    </source>
</evidence>
<gene>
    <name evidence="4" type="ORF">QN277_023386</name>
</gene>
<evidence type="ECO:0000313" key="4">
    <source>
        <dbReference type="EMBL" id="KAK4270341.1"/>
    </source>
</evidence>
<accession>A0AAE1MRK9</accession>
<protein>
    <submittedName>
        <fullName evidence="4">Uncharacterized protein</fullName>
    </submittedName>
</protein>
<comment type="caution">
    <text evidence="4">The sequence shown here is derived from an EMBL/GenBank/DDBJ whole genome shotgun (WGS) entry which is preliminary data.</text>
</comment>
<reference evidence="4" key="1">
    <citation type="submission" date="2023-10" db="EMBL/GenBank/DDBJ databases">
        <title>Chromosome-level genome of the transformable northern wattle, Acacia crassicarpa.</title>
        <authorList>
            <person name="Massaro I."/>
            <person name="Sinha N.R."/>
            <person name="Poethig S."/>
            <person name="Leichty A.R."/>
        </authorList>
    </citation>
    <scope>NUCLEOTIDE SEQUENCE</scope>
    <source>
        <strain evidence="4">Acra3RX</strain>
        <tissue evidence="4">Leaf</tissue>
    </source>
</reference>
<dbReference type="AlphaFoldDB" id="A0AAE1MRK9"/>
<keyword evidence="2" id="KW-0131">Cell cycle</keyword>
<organism evidence="4 5">
    <name type="scientific">Acacia crassicarpa</name>
    <name type="common">northern wattle</name>
    <dbReference type="NCBI Taxonomy" id="499986"/>
    <lineage>
        <taxon>Eukaryota</taxon>
        <taxon>Viridiplantae</taxon>
        <taxon>Streptophyta</taxon>
        <taxon>Embryophyta</taxon>
        <taxon>Tracheophyta</taxon>
        <taxon>Spermatophyta</taxon>
        <taxon>Magnoliopsida</taxon>
        <taxon>eudicotyledons</taxon>
        <taxon>Gunneridae</taxon>
        <taxon>Pentapetalae</taxon>
        <taxon>rosids</taxon>
        <taxon>fabids</taxon>
        <taxon>Fabales</taxon>
        <taxon>Fabaceae</taxon>
        <taxon>Caesalpinioideae</taxon>
        <taxon>mimosoid clade</taxon>
        <taxon>Acacieae</taxon>
        <taxon>Acacia</taxon>
    </lineage>
</organism>
<dbReference type="PANTHER" id="PTHR33142">
    <property type="entry name" value="CYCLIN-DEPENDENT PROTEIN KINASE INHIBITOR SMR13"/>
    <property type="match status" value="1"/>
</dbReference>
<keyword evidence="5" id="KW-1185">Reference proteome</keyword>
<name>A0AAE1MRK9_9FABA</name>
<dbReference type="GO" id="GO:0004860">
    <property type="term" value="F:protein kinase inhibitor activity"/>
    <property type="evidence" value="ECO:0007669"/>
    <property type="project" value="UniProtKB-KW"/>
</dbReference>
<sequence>MADMDQSGMTGWDEECKTPRNVQNQIPAMLVCPPAPRKKPADGKRLDQQPRRGEYFNPPDLDSLFNVLSRKGTFS</sequence>
<dbReference type="GO" id="GO:0032875">
    <property type="term" value="P:regulation of DNA endoreduplication"/>
    <property type="evidence" value="ECO:0007669"/>
    <property type="project" value="InterPro"/>
</dbReference>
<keyword evidence="1" id="KW-0649">Protein kinase inhibitor</keyword>
<dbReference type="GO" id="GO:0005634">
    <property type="term" value="C:nucleus"/>
    <property type="evidence" value="ECO:0007669"/>
    <property type="project" value="TreeGrafter"/>
</dbReference>
<dbReference type="Proteomes" id="UP001293593">
    <property type="component" value="Unassembled WGS sequence"/>
</dbReference>
<feature type="region of interest" description="Disordered" evidence="3">
    <location>
        <begin position="1"/>
        <end position="60"/>
    </location>
</feature>
<feature type="compositionally biased region" description="Basic and acidic residues" evidence="3">
    <location>
        <begin position="39"/>
        <end position="54"/>
    </location>
</feature>